<dbReference type="RefSeq" id="WP_406763052.1">
    <property type="nucleotide sequence ID" value="NZ_JBJIAB010000195.1"/>
</dbReference>
<organism evidence="1 2">
    <name type="scientific">Candidatus Clostridium helianthi</name>
    <dbReference type="NCBI Taxonomy" id="3381660"/>
    <lineage>
        <taxon>Bacteria</taxon>
        <taxon>Bacillati</taxon>
        <taxon>Bacillota</taxon>
        <taxon>Clostridia</taxon>
        <taxon>Eubacteriales</taxon>
        <taxon>Clostridiaceae</taxon>
        <taxon>Clostridium</taxon>
    </lineage>
</organism>
<feature type="non-terminal residue" evidence="1">
    <location>
        <position position="89"/>
    </location>
</feature>
<gene>
    <name evidence="1" type="ORF">ACJDTP_27925</name>
</gene>
<sequence>TDTLTLYSQTAYAKDDYYASQDYARYVSNPVFSDTSQLYNFFGELEPSPAAPGGIYTDPQLGPSDRILSVDLSQSDNRQWYQEFRLQSD</sequence>
<proteinExistence type="predicted"/>
<feature type="non-terminal residue" evidence="1">
    <location>
        <position position="1"/>
    </location>
</feature>
<evidence type="ECO:0000313" key="2">
    <source>
        <dbReference type="Proteomes" id="UP001623600"/>
    </source>
</evidence>
<protein>
    <submittedName>
        <fullName evidence="1">Uncharacterized protein</fullName>
    </submittedName>
</protein>
<accession>A0ABW8SDL4</accession>
<keyword evidence="2" id="KW-1185">Reference proteome</keyword>
<name>A0ABW8SDL4_9CLOT</name>
<reference evidence="1 2" key="1">
    <citation type="submission" date="2024-11" db="EMBL/GenBank/DDBJ databases">
        <authorList>
            <person name="Heng Y.C."/>
            <person name="Lim A.C.H."/>
            <person name="Lee J.K.Y."/>
            <person name="Kittelmann S."/>
        </authorList>
    </citation>
    <scope>NUCLEOTIDE SEQUENCE [LARGE SCALE GENOMIC DNA]</scope>
    <source>
        <strain evidence="1 2">WILCCON 0112</strain>
    </source>
</reference>
<evidence type="ECO:0000313" key="1">
    <source>
        <dbReference type="EMBL" id="MFL0168847.1"/>
    </source>
</evidence>
<dbReference type="EMBL" id="JBJIAB010000195">
    <property type="protein sequence ID" value="MFL0168847.1"/>
    <property type="molecule type" value="Genomic_DNA"/>
</dbReference>
<comment type="caution">
    <text evidence="1">The sequence shown here is derived from an EMBL/GenBank/DDBJ whole genome shotgun (WGS) entry which is preliminary data.</text>
</comment>
<dbReference type="Proteomes" id="UP001623600">
    <property type="component" value="Unassembled WGS sequence"/>
</dbReference>